<dbReference type="GO" id="GO:0004515">
    <property type="term" value="F:nicotinate-nucleotide adenylyltransferase activity"/>
    <property type="evidence" value="ECO:0007669"/>
    <property type="project" value="UniProtKB-UniRule"/>
</dbReference>
<dbReference type="EMBL" id="FNYK01000001">
    <property type="protein sequence ID" value="SEI37805.1"/>
    <property type="molecule type" value="Genomic_DNA"/>
</dbReference>
<gene>
    <name evidence="14" type="primary">nadD</name>
    <name evidence="16" type="ORF">SAMN04487834_100190</name>
</gene>
<dbReference type="InterPro" id="IPR004821">
    <property type="entry name" value="Cyt_trans-like"/>
</dbReference>
<dbReference type="EC" id="2.7.7.18" evidence="14"/>
<dbReference type="eggNOG" id="COG1713">
    <property type="taxonomic scope" value="Bacteria"/>
</dbReference>
<feature type="domain" description="HD" evidence="15">
    <location>
        <begin position="198"/>
        <end position="310"/>
    </location>
</feature>
<dbReference type="Gene3D" id="3.40.50.620">
    <property type="entry name" value="HUPs"/>
    <property type="match status" value="1"/>
</dbReference>
<dbReference type="Gene3D" id="1.10.3210.10">
    <property type="entry name" value="Hypothetical protein af1432"/>
    <property type="match status" value="1"/>
</dbReference>
<evidence type="ECO:0000313" key="16">
    <source>
        <dbReference type="EMBL" id="SEI37805.1"/>
    </source>
</evidence>
<dbReference type="GO" id="GO:0046872">
    <property type="term" value="F:metal ion binding"/>
    <property type="evidence" value="ECO:0007669"/>
    <property type="project" value="UniProtKB-KW"/>
</dbReference>
<evidence type="ECO:0000256" key="13">
    <source>
        <dbReference type="ARBA" id="ARBA00049417"/>
    </source>
</evidence>
<dbReference type="NCBIfam" id="TIGR00482">
    <property type="entry name" value="nicotinate (nicotinamide) nucleotide adenylyltransferase"/>
    <property type="match status" value="1"/>
</dbReference>
<dbReference type="GO" id="GO:0005524">
    <property type="term" value="F:ATP binding"/>
    <property type="evidence" value="ECO:0007669"/>
    <property type="project" value="UniProtKB-KW"/>
</dbReference>
<dbReference type="NCBIfam" id="NF005519">
    <property type="entry name" value="PRK07152.1"/>
    <property type="match status" value="1"/>
</dbReference>
<dbReference type="CDD" id="cd02165">
    <property type="entry name" value="NMNAT"/>
    <property type="match status" value="1"/>
</dbReference>
<dbReference type="SUPFAM" id="SSF109604">
    <property type="entry name" value="HD-domain/PDEase-like"/>
    <property type="match status" value="1"/>
</dbReference>
<keyword evidence="8" id="KW-0378">Hydrolase</keyword>
<accession>A0A1H6QF15</accession>
<dbReference type="Pfam" id="PF01467">
    <property type="entry name" value="CTP_transf_like"/>
    <property type="match status" value="1"/>
</dbReference>
<evidence type="ECO:0000256" key="14">
    <source>
        <dbReference type="HAMAP-Rule" id="MF_00244"/>
    </source>
</evidence>
<comment type="similarity">
    <text evidence="14">Belongs to the NadD family.</text>
</comment>
<keyword evidence="9 14" id="KW-0067">ATP-binding</keyword>
<keyword evidence="6" id="KW-0479">Metal-binding</keyword>
<evidence type="ECO:0000256" key="7">
    <source>
        <dbReference type="ARBA" id="ARBA00022741"/>
    </source>
</evidence>
<evidence type="ECO:0000256" key="5">
    <source>
        <dbReference type="ARBA" id="ARBA00022695"/>
    </source>
</evidence>
<evidence type="ECO:0000313" key="17">
    <source>
        <dbReference type="Proteomes" id="UP000183028"/>
    </source>
</evidence>
<dbReference type="Pfam" id="PF01966">
    <property type="entry name" value="HD"/>
    <property type="match status" value="1"/>
</dbReference>
<evidence type="ECO:0000256" key="3">
    <source>
        <dbReference type="ARBA" id="ARBA00022642"/>
    </source>
</evidence>
<dbReference type="eggNOG" id="COG1057">
    <property type="taxonomic scope" value="Bacteria"/>
</dbReference>
<dbReference type="Proteomes" id="UP000183028">
    <property type="component" value="Unassembled WGS sequence"/>
</dbReference>
<dbReference type="SMART" id="SM00471">
    <property type="entry name" value="HDc"/>
    <property type="match status" value="1"/>
</dbReference>
<dbReference type="InterPro" id="IPR006674">
    <property type="entry name" value="HD_domain"/>
</dbReference>
<evidence type="ECO:0000259" key="15">
    <source>
        <dbReference type="PROSITE" id="PS51831"/>
    </source>
</evidence>
<dbReference type="InterPro" id="IPR005249">
    <property type="entry name" value="YqeK"/>
</dbReference>
<dbReference type="AlphaFoldDB" id="A0A1H6QF15"/>
<evidence type="ECO:0000256" key="1">
    <source>
        <dbReference type="ARBA" id="ARBA00002324"/>
    </source>
</evidence>
<evidence type="ECO:0000256" key="10">
    <source>
        <dbReference type="ARBA" id="ARBA00023004"/>
    </source>
</evidence>
<keyword evidence="17" id="KW-1185">Reference proteome</keyword>
<comment type="catalytic activity">
    <reaction evidence="12 14">
        <text>nicotinate beta-D-ribonucleotide + ATP + H(+) = deamido-NAD(+) + diphosphate</text>
        <dbReference type="Rhea" id="RHEA:22860"/>
        <dbReference type="ChEBI" id="CHEBI:15378"/>
        <dbReference type="ChEBI" id="CHEBI:30616"/>
        <dbReference type="ChEBI" id="CHEBI:33019"/>
        <dbReference type="ChEBI" id="CHEBI:57502"/>
        <dbReference type="ChEBI" id="CHEBI:58437"/>
        <dbReference type="EC" id="2.7.7.18"/>
    </reaction>
</comment>
<evidence type="ECO:0000256" key="2">
    <source>
        <dbReference type="ARBA" id="ARBA00005019"/>
    </source>
</evidence>
<organism evidence="16 17">
    <name type="scientific">Sharpea azabuensis</name>
    <dbReference type="NCBI Taxonomy" id="322505"/>
    <lineage>
        <taxon>Bacteria</taxon>
        <taxon>Bacillati</taxon>
        <taxon>Bacillota</taxon>
        <taxon>Erysipelotrichia</taxon>
        <taxon>Erysipelotrichales</taxon>
        <taxon>Coprobacillaceae</taxon>
        <taxon>Sharpea</taxon>
    </lineage>
</organism>
<evidence type="ECO:0000256" key="12">
    <source>
        <dbReference type="ARBA" id="ARBA00048721"/>
    </source>
</evidence>
<dbReference type="InterPro" id="IPR003607">
    <property type="entry name" value="HD/PDEase_dom"/>
</dbReference>
<reference evidence="17" key="1">
    <citation type="submission" date="2016-10" db="EMBL/GenBank/DDBJ databases">
        <authorList>
            <person name="Varghese N."/>
        </authorList>
    </citation>
    <scope>NUCLEOTIDE SEQUENCE [LARGE SCALE GENOMIC DNA]</scope>
    <source>
        <strain evidence="17">DSM 20406</strain>
    </source>
</reference>
<keyword evidence="4 14" id="KW-0808">Transferase</keyword>
<evidence type="ECO:0000256" key="11">
    <source>
        <dbReference type="ARBA" id="ARBA00023027"/>
    </source>
</evidence>
<dbReference type="PROSITE" id="PS51831">
    <property type="entry name" value="HD"/>
    <property type="match status" value="1"/>
</dbReference>
<dbReference type="PANTHER" id="PTHR39321:SF3">
    <property type="entry name" value="PHOSPHOPANTETHEINE ADENYLYLTRANSFERASE"/>
    <property type="match status" value="1"/>
</dbReference>
<keyword evidence="10" id="KW-0408">Iron</keyword>
<dbReference type="SUPFAM" id="SSF52374">
    <property type="entry name" value="Nucleotidylyl transferase"/>
    <property type="match status" value="1"/>
</dbReference>
<proteinExistence type="inferred from homology"/>
<dbReference type="GO" id="GO:0009435">
    <property type="term" value="P:NAD+ biosynthetic process"/>
    <property type="evidence" value="ECO:0007669"/>
    <property type="project" value="UniProtKB-UniRule"/>
</dbReference>
<comment type="catalytic activity">
    <reaction evidence="13">
        <text>P(1),P(4)-bis(5'-adenosyl) tetraphosphate + H2O = 2 ADP + 2 H(+)</text>
        <dbReference type="Rhea" id="RHEA:24252"/>
        <dbReference type="ChEBI" id="CHEBI:15377"/>
        <dbReference type="ChEBI" id="CHEBI:15378"/>
        <dbReference type="ChEBI" id="CHEBI:58141"/>
        <dbReference type="ChEBI" id="CHEBI:456216"/>
        <dbReference type="EC" id="3.6.1.41"/>
    </reaction>
</comment>
<dbReference type="NCBIfam" id="TIGR00488">
    <property type="entry name" value="bis(5'-nucleosyl)-tetraphosphatase (symmetrical) YqeK"/>
    <property type="match status" value="1"/>
</dbReference>
<keyword evidence="3 14" id="KW-0662">Pyridine nucleotide biosynthesis</keyword>
<evidence type="ECO:0000256" key="9">
    <source>
        <dbReference type="ARBA" id="ARBA00022840"/>
    </source>
</evidence>
<dbReference type="PANTHER" id="PTHR39321">
    <property type="entry name" value="NICOTINATE-NUCLEOTIDE ADENYLYLTRANSFERASE-RELATED"/>
    <property type="match status" value="1"/>
</dbReference>
<evidence type="ECO:0000256" key="8">
    <source>
        <dbReference type="ARBA" id="ARBA00022801"/>
    </source>
</evidence>
<dbReference type="UniPathway" id="UPA00253">
    <property type="reaction ID" value="UER00332"/>
</dbReference>
<comment type="function">
    <text evidence="1 14">Catalyzes the reversible adenylation of nicotinate mononucleotide (NaMN) to nicotinic acid adenine dinucleotide (NaAD).</text>
</comment>
<keyword evidence="7 14" id="KW-0547">Nucleotide-binding</keyword>
<name>A0A1H6QF15_9FIRM</name>
<protein>
    <recommendedName>
        <fullName evidence="14">Probable nicotinate-nucleotide adenylyltransferase</fullName>
        <ecNumber evidence="14">2.7.7.18</ecNumber>
    </recommendedName>
    <alternativeName>
        <fullName evidence="14">Deamido-NAD(+) diphosphorylase</fullName>
    </alternativeName>
    <alternativeName>
        <fullName evidence="14">Deamido-NAD(+) pyrophosphorylase</fullName>
    </alternativeName>
    <alternativeName>
        <fullName evidence="14">Nicotinate mononucleotide adenylyltransferase</fullName>
        <shortName evidence="14">NaMN adenylyltransferase</shortName>
    </alternativeName>
</protein>
<sequence>MKIGLLGGSFDPVHLGHIRIAQDAIASLHLDSFWFIPTKHNPWKENVTASNTDRINMLKLAISNQEKMQVSTIEINQVSNEKNYTIDTLHTLTSCYPDDQFYFLMGMDQACAFEKWKSAKDISKLVQLVAFNRGGYPEDHENLKKYHFLKMDNPAITASSTEIKDGAIQMLDPSVLHYISLHGLYLDSMIKNRMHKKRYLHSLSVAKLTAEFAKNNGLDERKGYIAGVMHDVAKEMPIEKALKLMQEYYPEYIDKPKPIWHQWLSSYVCEKEFLIDDKEILKAIEDHTTASTTISKLGKCLYCADKLDPLRGYDSSSDIALCNKDIDAGFRKSLQSFYDFSKANNREIDPVFFKIYHKFIGEMKWKN</sequence>
<dbReference type="GO" id="GO:0008803">
    <property type="term" value="F:bis(5'-nucleosyl)-tetraphosphatase (symmetrical) activity"/>
    <property type="evidence" value="ECO:0007669"/>
    <property type="project" value="UniProtKB-EC"/>
</dbReference>
<dbReference type="STRING" id="322505.SAMN04487836_101131"/>
<dbReference type="RefSeq" id="WP_074731080.1">
    <property type="nucleotide sequence ID" value="NZ_FNYK01000001.1"/>
</dbReference>
<dbReference type="OrthoDB" id="5295945at2"/>
<evidence type="ECO:0000256" key="6">
    <source>
        <dbReference type="ARBA" id="ARBA00022723"/>
    </source>
</evidence>
<evidence type="ECO:0000256" key="4">
    <source>
        <dbReference type="ARBA" id="ARBA00022679"/>
    </source>
</evidence>
<comment type="pathway">
    <text evidence="2 14">Cofactor biosynthesis; NAD(+) biosynthesis; deamido-NAD(+) from nicotinate D-ribonucleotide: step 1/1.</text>
</comment>
<keyword evidence="5 14" id="KW-0548">Nucleotidyltransferase</keyword>
<dbReference type="InterPro" id="IPR014729">
    <property type="entry name" value="Rossmann-like_a/b/a_fold"/>
</dbReference>
<dbReference type="InterPro" id="IPR005248">
    <property type="entry name" value="NadD/NMNAT"/>
</dbReference>
<dbReference type="CDD" id="cd00077">
    <property type="entry name" value="HDc"/>
    <property type="match status" value="1"/>
</dbReference>
<dbReference type="HAMAP" id="MF_00244">
    <property type="entry name" value="NaMN_adenylyltr"/>
    <property type="match status" value="1"/>
</dbReference>
<keyword evidence="11 14" id="KW-0520">NAD</keyword>